<gene>
    <name evidence="1" type="ORF">LELLBOIK_00006</name>
</gene>
<name>A0A7G9YSA7_9EURY</name>
<reference evidence="1" key="1">
    <citation type="submission" date="2020-06" db="EMBL/GenBank/DDBJ databases">
        <title>Unique genomic features of the anaerobic methanotrophic archaea.</title>
        <authorList>
            <person name="Chadwick G.L."/>
            <person name="Skennerton C.T."/>
            <person name="Laso-Perez R."/>
            <person name="Leu A.O."/>
            <person name="Speth D.R."/>
            <person name="Yu H."/>
            <person name="Morgan-Lang C."/>
            <person name="Hatzenpichler R."/>
            <person name="Goudeau D."/>
            <person name="Malmstrom R."/>
            <person name="Brazelton W.J."/>
            <person name="Woyke T."/>
            <person name="Hallam S.J."/>
            <person name="Tyson G.W."/>
            <person name="Wegener G."/>
            <person name="Boetius A."/>
            <person name="Orphan V."/>
        </authorList>
    </citation>
    <scope>NUCLEOTIDE SEQUENCE</scope>
</reference>
<sequence length="90" mass="10667">MKITISNELNQTMAKLKKGDIALFRRVQKKINQISDCDGTTIHHFKNLRRGMSDYKRVHIGHFVLLFRIEKGVLIFDRFVHHKEAYRKSV</sequence>
<protein>
    <submittedName>
        <fullName evidence="1">Uncharacterized protein</fullName>
    </submittedName>
</protein>
<dbReference type="EMBL" id="MT631455">
    <property type="protein sequence ID" value="QNO50891.1"/>
    <property type="molecule type" value="Genomic_DNA"/>
</dbReference>
<dbReference type="Gene3D" id="3.30.2310.20">
    <property type="entry name" value="RelE-like"/>
    <property type="match status" value="1"/>
</dbReference>
<accession>A0A7G9YSA7</accession>
<evidence type="ECO:0000313" key="1">
    <source>
        <dbReference type="EMBL" id="QNO50891.1"/>
    </source>
</evidence>
<organism evidence="1">
    <name type="scientific">Candidatus Methanophagaceae archaeon ANME-1 ERB6</name>
    <dbReference type="NCBI Taxonomy" id="2759912"/>
    <lineage>
        <taxon>Archaea</taxon>
        <taxon>Methanobacteriati</taxon>
        <taxon>Methanobacteriota</taxon>
        <taxon>Stenosarchaea group</taxon>
        <taxon>Methanomicrobia</taxon>
        <taxon>Candidatus Methanophagales</taxon>
        <taxon>Candidatus Methanophagaceae</taxon>
    </lineage>
</organism>
<dbReference type="InterPro" id="IPR035093">
    <property type="entry name" value="RelE/ParE_toxin_dom_sf"/>
</dbReference>
<dbReference type="AlphaFoldDB" id="A0A7G9YSA7"/>
<dbReference type="SUPFAM" id="SSF143011">
    <property type="entry name" value="RelE-like"/>
    <property type="match status" value="1"/>
</dbReference>
<proteinExistence type="predicted"/>